<sequence length="49" mass="5338">MHDFNRMDDEFRKGFRAMIAIWLIALAAALGVVAALIWAAIHIVGAVTA</sequence>
<organism evidence="2 3">
    <name type="scientific">Naumannella halotolerans</name>
    <dbReference type="NCBI Taxonomy" id="993414"/>
    <lineage>
        <taxon>Bacteria</taxon>
        <taxon>Bacillati</taxon>
        <taxon>Actinomycetota</taxon>
        <taxon>Actinomycetes</taxon>
        <taxon>Propionibacteriales</taxon>
        <taxon>Propionibacteriaceae</taxon>
        <taxon>Naumannella</taxon>
    </lineage>
</organism>
<dbReference type="Proteomes" id="UP000295371">
    <property type="component" value="Unassembled WGS sequence"/>
</dbReference>
<name>A0A4R7J450_9ACTN</name>
<comment type="caution">
    <text evidence="2">The sequence shown here is derived from an EMBL/GenBank/DDBJ whole genome shotgun (WGS) entry which is preliminary data.</text>
</comment>
<evidence type="ECO:0000313" key="3">
    <source>
        <dbReference type="Proteomes" id="UP000295371"/>
    </source>
</evidence>
<dbReference type="AlphaFoldDB" id="A0A4R7J450"/>
<reference evidence="2 3" key="1">
    <citation type="submission" date="2019-03" db="EMBL/GenBank/DDBJ databases">
        <title>Genomic Encyclopedia of Archaeal and Bacterial Type Strains, Phase II (KMG-II): from individual species to whole genera.</title>
        <authorList>
            <person name="Goeker M."/>
        </authorList>
    </citation>
    <scope>NUCLEOTIDE SEQUENCE [LARGE SCALE GENOMIC DNA]</scope>
    <source>
        <strain evidence="2 3">DSM 24323</strain>
    </source>
</reference>
<feature type="transmembrane region" description="Helical" evidence="1">
    <location>
        <begin position="21"/>
        <end position="44"/>
    </location>
</feature>
<keyword evidence="1" id="KW-0472">Membrane</keyword>
<keyword evidence="1" id="KW-1133">Transmembrane helix</keyword>
<proteinExistence type="predicted"/>
<accession>A0A4R7J450</accession>
<gene>
    <name evidence="2" type="ORF">CLV29_2536</name>
</gene>
<keyword evidence="1" id="KW-0812">Transmembrane</keyword>
<evidence type="ECO:0000313" key="2">
    <source>
        <dbReference type="EMBL" id="TDT31123.1"/>
    </source>
</evidence>
<evidence type="ECO:0000256" key="1">
    <source>
        <dbReference type="SAM" id="Phobius"/>
    </source>
</evidence>
<protein>
    <submittedName>
        <fullName evidence="2">Uncharacterized protein</fullName>
    </submittedName>
</protein>
<dbReference type="RefSeq" id="WP_166649265.1">
    <property type="nucleotide sequence ID" value="NZ_SOAW01000002.1"/>
</dbReference>
<keyword evidence="3" id="KW-1185">Reference proteome</keyword>
<dbReference type="EMBL" id="SOAW01000002">
    <property type="protein sequence ID" value="TDT31123.1"/>
    <property type="molecule type" value="Genomic_DNA"/>
</dbReference>